<dbReference type="InterPro" id="IPR036047">
    <property type="entry name" value="F-box-like_dom_sf"/>
</dbReference>
<name>A0A8H7NR29_BIOOC</name>
<reference evidence="2" key="1">
    <citation type="submission" date="2020-10" db="EMBL/GenBank/DDBJ databases">
        <title>High-Quality Genome Resource of Clonostachys rosea strain S41 by Oxford Nanopore Long-Read Sequencing.</title>
        <authorList>
            <person name="Wang H."/>
        </authorList>
    </citation>
    <scope>NUCLEOTIDE SEQUENCE</scope>
    <source>
        <strain evidence="2">S41</strain>
    </source>
</reference>
<proteinExistence type="predicted"/>
<sequence>MDLLKKKFDALFQRNKTVKETHRRQRIREWRKEIDAVISSLEEEFDPLVARGVFNVRHSSKLYQLPDEIWLQIIGHVSPNRQSFFMLRQVCRRFRVLMEGHEFRDHRFTSHHDCDRVHCDGRETFCPGSGFVPGLPFPFGSRPRYRLPLTRGWLQDRVGELLHIDTLCMRCSKLVWLNQQHNSRCKFWEEGQHGRCHDGTSGPLPKHLYHGFRRRSCIGTRGFVRLCEHKTIKWKEVKKHLVECRKVIEDDGSLQSYGVVVKQCNHPSHQTARCDEATGPKCTLVLIKSGAYVLNLEWSPHSGIGAFPSYQHGQFKASEMRDKFRQYRREGAGLIVPEMAPGQLPEMTCFPLGECTCLSYGSNEETEMVLYGSQKDSICRDMNNNPDHRPLWSREGFHLSKVHNGFCRSQVQIDRCPSEQEEMGTSPCIVTKYHRFIEGCYFASEKYPKVSHAWLHAMDRSSYFWGNRELMAMETCSTPGCRNSYSMGVYGCYERPYDMLWTALGTA</sequence>
<accession>A0A8H7NR29</accession>
<dbReference type="AlphaFoldDB" id="A0A8H7NR29"/>
<evidence type="ECO:0000313" key="3">
    <source>
        <dbReference type="Proteomes" id="UP000616885"/>
    </source>
</evidence>
<comment type="caution">
    <text evidence="2">The sequence shown here is derived from an EMBL/GenBank/DDBJ whole genome shotgun (WGS) entry which is preliminary data.</text>
</comment>
<dbReference type="CDD" id="cd09917">
    <property type="entry name" value="F-box_SF"/>
    <property type="match status" value="1"/>
</dbReference>
<dbReference type="SMART" id="SM00256">
    <property type="entry name" value="FBOX"/>
    <property type="match status" value="1"/>
</dbReference>
<dbReference type="EMBL" id="JADCTT010000001">
    <property type="protein sequence ID" value="KAF9760380.1"/>
    <property type="molecule type" value="Genomic_DNA"/>
</dbReference>
<dbReference type="PROSITE" id="PS50181">
    <property type="entry name" value="FBOX"/>
    <property type="match status" value="1"/>
</dbReference>
<dbReference type="SUPFAM" id="SSF81383">
    <property type="entry name" value="F-box domain"/>
    <property type="match status" value="1"/>
</dbReference>
<gene>
    <name evidence="2" type="ORF">IM811_002074</name>
</gene>
<evidence type="ECO:0000259" key="1">
    <source>
        <dbReference type="PROSITE" id="PS50181"/>
    </source>
</evidence>
<protein>
    <recommendedName>
        <fullName evidence="1">F-box domain-containing protein</fullName>
    </recommendedName>
</protein>
<dbReference type="Proteomes" id="UP000616885">
    <property type="component" value="Unassembled WGS sequence"/>
</dbReference>
<dbReference type="InterPro" id="IPR001810">
    <property type="entry name" value="F-box_dom"/>
</dbReference>
<evidence type="ECO:0000313" key="2">
    <source>
        <dbReference type="EMBL" id="KAF9760380.1"/>
    </source>
</evidence>
<organism evidence="2 3">
    <name type="scientific">Bionectria ochroleuca</name>
    <name type="common">Gliocladium roseum</name>
    <dbReference type="NCBI Taxonomy" id="29856"/>
    <lineage>
        <taxon>Eukaryota</taxon>
        <taxon>Fungi</taxon>
        <taxon>Dikarya</taxon>
        <taxon>Ascomycota</taxon>
        <taxon>Pezizomycotina</taxon>
        <taxon>Sordariomycetes</taxon>
        <taxon>Hypocreomycetidae</taxon>
        <taxon>Hypocreales</taxon>
        <taxon>Bionectriaceae</taxon>
        <taxon>Clonostachys</taxon>
    </lineage>
</organism>
<feature type="domain" description="F-box" evidence="1">
    <location>
        <begin position="59"/>
        <end position="111"/>
    </location>
</feature>
<dbReference type="Pfam" id="PF12937">
    <property type="entry name" value="F-box-like"/>
    <property type="match status" value="1"/>
</dbReference>